<comment type="caution">
    <text evidence="2">The sequence shown here is derived from an EMBL/GenBank/DDBJ whole genome shotgun (WGS) entry which is preliminary data.</text>
</comment>
<feature type="transmembrane region" description="Helical" evidence="1">
    <location>
        <begin position="406"/>
        <end position="427"/>
    </location>
</feature>
<organism evidence="2 3">
    <name type="scientific">Ruegeria atlantica</name>
    <dbReference type="NCBI Taxonomy" id="81569"/>
    <lineage>
        <taxon>Bacteria</taxon>
        <taxon>Pseudomonadati</taxon>
        <taxon>Pseudomonadota</taxon>
        <taxon>Alphaproteobacteria</taxon>
        <taxon>Rhodobacterales</taxon>
        <taxon>Roseobacteraceae</taxon>
        <taxon>Ruegeria</taxon>
    </lineage>
</organism>
<keyword evidence="1" id="KW-1133">Transmembrane helix</keyword>
<gene>
    <name evidence="2" type="ORF">GS634_21435</name>
</gene>
<feature type="transmembrane region" description="Helical" evidence="1">
    <location>
        <begin position="115"/>
        <end position="136"/>
    </location>
</feature>
<name>A0AA90YWC2_9RHOB</name>
<protein>
    <submittedName>
        <fullName evidence="2">Uncharacterized protein</fullName>
    </submittedName>
</protein>
<dbReference type="RefSeq" id="WP_171331821.1">
    <property type="nucleotide sequence ID" value="NZ_WVRA01000012.1"/>
</dbReference>
<dbReference type="EMBL" id="WVRA01000012">
    <property type="protein sequence ID" value="NOE20701.1"/>
    <property type="molecule type" value="Genomic_DNA"/>
</dbReference>
<feature type="transmembrane region" description="Helical" evidence="1">
    <location>
        <begin position="292"/>
        <end position="309"/>
    </location>
</feature>
<feature type="transmembrane region" description="Helical" evidence="1">
    <location>
        <begin position="84"/>
        <end position="109"/>
    </location>
</feature>
<feature type="transmembrane region" description="Helical" evidence="1">
    <location>
        <begin position="260"/>
        <end position="280"/>
    </location>
</feature>
<sequence length="655" mass="72833">MVFRLSLFLIVLTGIILVGQDIAATLSAKAALADGASPYFVTDEALFLYIWVPLVALSASALFLAPGLILAWAVRTPSDRFEHWLLKGFTLSLFGVPAIAALVQVVSGIQMTETAFILLILMLCLLSLYLFPAHFFEPQMFRGKSWDIIGMILLPLAVLLLMSPKFYWEVLNDDGAHSFLNAMLFIIRGLPFWPPDSGAIGGYPTPKMMTETFMQAGFMRIFGPYEVSIRLAYLPGISILFGVMLALVRPAKTDGGMQAVLGLGLALLLFSFVMAFNPSYNPYFADIALPMAREPMILLGVLGYILFFSEQKFGWMAAVSTLGLLTAPNGLLLIGFFLISYFLLTRPFPIRQVIIGGGIALAILILASLFEMLLGRFGVMNQSTEFNTDSILNRLRFITIFETERTLFWLLPSGILPGLALLAWPWQDKLSKALTLSVIAYVLFFHIQAYRILPHHFTPAMIIPLIVFWRLRLVQAAPTPALVCALSGLAVSLWISWPETLRPFTLTRNLADRIKFEVEAGTFPDAEEINAVQTLIDEAFPPIWTEAELEERYMAGALSVYVHARMPTLKDTAADYFIRATDTPLHPGESIIGDTVDDWVLVTRDSAIYESDLRNTDQPISIAPVYHVPFDIIFGRGAREAPYPVWDIARVVGLR</sequence>
<feature type="transmembrane region" description="Helical" evidence="1">
    <location>
        <begin position="321"/>
        <end position="344"/>
    </location>
</feature>
<evidence type="ECO:0000313" key="2">
    <source>
        <dbReference type="EMBL" id="NOE20701.1"/>
    </source>
</evidence>
<dbReference type="Proteomes" id="UP000597886">
    <property type="component" value="Unassembled WGS sequence"/>
</dbReference>
<dbReference type="AlphaFoldDB" id="A0AA90YWC2"/>
<accession>A0AA90YWC2</accession>
<reference evidence="2" key="1">
    <citation type="submission" date="2019-12" db="EMBL/GenBank/DDBJ databases">
        <title>Ruegeria JWLKs population differentiation of coral mucus and skeleton niches.</title>
        <authorList>
            <person name="Luo D."/>
        </authorList>
    </citation>
    <scope>NUCLEOTIDE SEQUENCE</scope>
    <source>
        <strain evidence="2">HKCCD6181</strain>
    </source>
</reference>
<proteinExistence type="predicted"/>
<feature type="transmembrane region" description="Helical" evidence="1">
    <location>
        <begin position="350"/>
        <end position="370"/>
    </location>
</feature>
<feature type="transmembrane region" description="Helical" evidence="1">
    <location>
        <begin position="227"/>
        <end position="248"/>
    </location>
</feature>
<feature type="transmembrane region" description="Helical" evidence="1">
    <location>
        <begin position="148"/>
        <end position="168"/>
    </location>
</feature>
<feature type="transmembrane region" description="Helical" evidence="1">
    <location>
        <begin position="473"/>
        <end position="497"/>
    </location>
</feature>
<keyword evidence="1" id="KW-0472">Membrane</keyword>
<feature type="transmembrane region" description="Helical" evidence="1">
    <location>
        <begin position="46"/>
        <end position="72"/>
    </location>
</feature>
<evidence type="ECO:0000313" key="3">
    <source>
        <dbReference type="Proteomes" id="UP000597886"/>
    </source>
</evidence>
<keyword evidence="1" id="KW-0812">Transmembrane</keyword>
<evidence type="ECO:0000256" key="1">
    <source>
        <dbReference type="SAM" id="Phobius"/>
    </source>
</evidence>